<dbReference type="Pfam" id="PF00668">
    <property type="entry name" value="Condensation"/>
    <property type="match status" value="1"/>
</dbReference>
<dbReference type="GO" id="GO:0031177">
    <property type="term" value="F:phosphopantetheine binding"/>
    <property type="evidence" value="ECO:0007669"/>
    <property type="project" value="TreeGrafter"/>
</dbReference>
<dbReference type="GO" id="GO:0043041">
    <property type="term" value="P:amino acid activation for nonribosomal peptide biosynthetic process"/>
    <property type="evidence" value="ECO:0007669"/>
    <property type="project" value="TreeGrafter"/>
</dbReference>
<dbReference type="InterPro" id="IPR045851">
    <property type="entry name" value="AMP-bd_C_sf"/>
</dbReference>
<evidence type="ECO:0000313" key="7">
    <source>
        <dbReference type="EMBL" id="EHK51092.1"/>
    </source>
</evidence>
<dbReference type="InterPro" id="IPR036736">
    <property type="entry name" value="ACP-like_sf"/>
</dbReference>
<dbReference type="EMBL" id="ABDG02000010">
    <property type="protein sequence ID" value="EHK51092.1"/>
    <property type="molecule type" value="Genomic_DNA"/>
</dbReference>
<dbReference type="InterPro" id="IPR020845">
    <property type="entry name" value="AMP-binding_CS"/>
</dbReference>
<keyword evidence="3" id="KW-0436">Ligase</keyword>
<dbReference type="Gene3D" id="3.30.300.30">
    <property type="match status" value="1"/>
</dbReference>
<comment type="caution">
    <text evidence="4">Lacks conserved residue(s) required for the propagation of feature annotation.</text>
</comment>
<feature type="domain" description="Carrier" evidence="5">
    <location>
        <begin position="1187"/>
        <end position="1263"/>
    </location>
</feature>
<proteinExistence type="predicted"/>
<dbReference type="Pfam" id="PF00501">
    <property type="entry name" value="AMP-binding"/>
    <property type="match status" value="1"/>
</dbReference>
<keyword evidence="2" id="KW-0597">Phosphoprotein</keyword>
<dbReference type="PANTHER" id="PTHR45527">
    <property type="entry name" value="NONRIBOSOMAL PEPTIDE SYNTHETASE"/>
    <property type="match status" value="1"/>
</dbReference>
<evidence type="ECO:0000259" key="6">
    <source>
        <dbReference type="PROSITE" id="PS52019"/>
    </source>
</evidence>
<dbReference type="Gene3D" id="1.10.1200.10">
    <property type="entry name" value="ACP-like"/>
    <property type="match status" value="2"/>
</dbReference>
<dbReference type="InterPro" id="IPR042099">
    <property type="entry name" value="ANL_N_sf"/>
</dbReference>
<dbReference type="PROSITE" id="PS00455">
    <property type="entry name" value="AMP_BINDING"/>
    <property type="match status" value="1"/>
</dbReference>
<dbReference type="Gene3D" id="3.40.50.12780">
    <property type="entry name" value="N-terminal domain of ligase-like"/>
    <property type="match status" value="1"/>
</dbReference>
<dbReference type="CDD" id="cd19532">
    <property type="entry name" value="C_PKS-NRPS"/>
    <property type="match status" value="1"/>
</dbReference>
<keyword evidence="8" id="KW-1185">Reference proteome</keyword>
<accession>G9NE11</accession>
<gene>
    <name evidence="7" type="ORF">TRIATDRAFT_260474</name>
</gene>
<dbReference type="InterPro" id="IPR009081">
    <property type="entry name" value="PP-bd_ACP"/>
</dbReference>
<dbReference type="InterPro" id="IPR023213">
    <property type="entry name" value="CAT-like_dom_sf"/>
</dbReference>
<dbReference type="GO" id="GO:0016874">
    <property type="term" value="F:ligase activity"/>
    <property type="evidence" value="ECO:0007669"/>
    <property type="project" value="UniProtKB-KW"/>
</dbReference>
<evidence type="ECO:0000313" key="8">
    <source>
        <dbReference type="Proteomes" id="UP000005426"/>
    </source>
</evidence>
<dbReference type="KEGG" id="tatv:25779095"/>
<dbReference type="Gene3D" id="3.30.559.30">
    <property type="entry name" value="Nonribosomal peptide synthetase, condensation domain"/>
    <property type="match status" value="1"/>
</dbReference>
<dbReference type="Proteomes" id="UP000005426">
    <property type="component" value="Unassembled WGS sequence"/>
</dbReference>
<dbReference type="InterPro" id="IPR049900">
    <property type="entry name" value="PKS_mFAS_DH"/>
</dbReference>
<dbReference type="HOGENOM" id="CLU_000022_2_4_1"/>
<feature type="domain" description="Carrier" evidence="5">
    <location>
        <begin position="1274"/>
        <end position="1350"/>
    </location>
</feature>
<evidence type="ECO:0000256" key="3">
    <source>
        <dbReference type="ARBA" id="ARBA00022598"/>
    </source>
</evidence>
<dbReference type="SUPFAM" id="SSF47336">
    <property type="entry name" value="ACP-like"/>
    <property type="match status" value="2"/>
</dbReference>
<evidence type="ECO:0000256" key="4">
    <source>
        <dbReference type="PROSITE-ProRule" id="PRU01363"/>
    </source>
</evidence>
<dbReference type="Gene3D" id="3.40.50.720">
    <property type="entry name" value="NAD(P)-binding Rossmann-like Domain"/>
    <property type="match status" value="1"/>
</dbReference>
<protein>
    <submittedName>
        <fullName evidence="7">Non-ribosomal peptide synthetase</fullName>
    </submittedName>
</protein>
<feature type="region of interest" description="C-terminal hotdog fold" evidence="4">
    <location>
        <begin position="172"/>
        <end position="332"/>
    </location>
</feature>
<dbReference type="CDD" id="cd05930">
    <property type="entry name" value="A_NRPS"/>
    <property type="match status" value="1"/>
</dbReference>
<dbReference type="GO" id="GO:0005737">
    <property type="term" value="C:cytoplasm"/>
    <property type="evidence" value="ECO:0007669"/>
    <property type="project" value="TreeGrafter"/>
</dbReference>
<feature type="region of interest" description="N-terminal hotdog fold" evidence="4">
    <location>
        <begin position="19"/>
        <end position="153"/>
    </location>
</feature>
<dbReference type="PROSITE" id="PS50075">
    <property type="entry name" value="CARRIER"/>
    <property type="match status" value="2"/>
</dbReference>
<reference evidence="7 8" key="1">
    <citation type="journal article" date="2011" name="Genome Biol.">
        <title>Comparative genome sequence analysis underscores mycoparasitism as the ancestral life style of Trichoderma.</title>
        <authorList>
            <person name="Kubicek C.P."/>
            <person name="Herrera-Estrella A."/>
            <person name="Seidl-Seiboth V."/>
            <person name="Martinez D.A."/>
            <person name="Druzhinina I.S."/>
            <person name="Thon M."/>
            <person name="Zeilinger S."/>
            <person name="Casas-Flores S."/>
            <person name="Horwitz B.A."/>
            <person name="Mukherjee P.K."/>
            <person name="Mukherjee M."/>
            <person name="Kredics L."/>
            <person name="Alcaraz L.D."/>
            <person name="Aerts A."/>
            <person name="Antal Z."/>
            <person name="Atanasova L."/>
            <person name="Cervantes-Badillo M.G."/>
            <person name="Challacombe J."/>
            <person name="Chertkov O."/>
            <person name="McCluskey K."/>
            <person name="Coulpier F."/>
            <person name="Deshpande N."/>
            <person name="von Doehren H."/>
            <person name="Ebbole D.J."/>
            <person name="Esquivel-Naranjo E.U."/>
            <person name="Fekete E."/>
            <person name="Flipphi M."/>
            <person name="Glaser F."/>
            <person name="Gomez-Rodriguez E.Y."/>
            <person name="Gruber S."/>
            <person name="Han C."/>
            <person name="Henrissat B."/>
            <person name="Hermosa R."/>
            <person name="Hernandez-Onate M."/>
            <person name="Karaffa L."/>
            <person name="Kosti I."/>
            <person name="Le Crom S."/>
            <person name="Lindquist E."/>
            <person name="Lucas S."/>
            <person name="Luebeck M."/>
            <person name="Luebeck P.S."/>
            <person name="Margeot A."/>
            <person name="Metz B."/>
            <person name="Misra M."/>
            <person name="Nevalainen H."/>
            <person name="Omann M."/>
            <person name="Packer N."/>
            <person name="Perrone G."/>
            <person name="Uresti-Rivera E.E."/>
            <person name="Salamov A."/>
            <person name="Schmoll M."/>
            <person name="Seiboth B."/>
            <person name="Shapiro H."/>
            <person name="Sukno S."/>
            <person name="Tamayo-Ramos J.A."/>
            <person name="Tisch D."/>
            <person name="Wiest A."/>
            <person name="Wilkinson H.H."/>
            <person name="Zhang M."/>
            <person name="Coutinho P.M."/>
            <person name="Kenerley C.M."/>
            <person name="Monte E."/>
            <person name="Baker S.E."/>
            <person name="Grigoriev I.V."/>
        </authorList>
    </citation>
    <scope>NUCLEOTIDE SEQUENCE [LARGE SCALE GENOMIC DNA]</scope>
    <source>
        <strain evidence="8">ATCC 20476 / IMI 206040</strain>
    </source>
</reference>
<dbReference type="SUPFAM" id="SSF56801">
    <property type="entry name" value="Acetyl-CoA synthetase-like"/>
    <property type="match status" value="1"/>
</dbReference>
<dbReference type="InterPro" id="IPR001242">
    <property type="entry name" value="Condensation_dom"/>
</dbReference>
<keyword evidence="1" id="KW-0596">Phosphopantetheine</keyword>
<dbReference type="STRING" id="452589.G9NE11"/>
<dbReference type="GeneID" id="25779095"/>
<dbReference type="InterPro" id="IPR000873">
    <property type="entry name" value="AMP-dep_synth/lig_dom"/>
</dbReference>
<feature type="domain" description="PKS/mFAS DH" evidence="6">
    <location>
        <begin position="19"/>
        <end position="332"/>
    </location>
</feature>
<dbReference type="GO" id="GO:0044550">
    <property type="term" value="P:secondary metabolite biosynthetic process"/>
    <property type="evidence" value="ECO:0007669"/>
    <property type="project" value="TreeGrafter"/>
</dbReference>
<dbReference type="InterPro" id="IPR013120">
    <property type="entry name" value="FAR_NAD-bd"/>
</dbReference>
<dbReference type="Gene3D" id="3.30.559.10">
    <property type="entry name" value="Chloramphenicol acetyltransferase-like domain"/>
    <property type="match status" value="1"/>
</dbReference>
<dbReference type="InterPro" id="IPR036291">
    <property type="entry name" value="NAD(P)-bd_dom_sf"/>
</dbReference>
<evidence type="ECO:0000256" key="1">
    <source>
        <dbReference type="ARBA" id="ARBA00022450"/>
    </source>
</evidence>
<name>G9NE11_HYPAI</name>
<evidence type="ECO:0000259" key="5">
    <source>
        <dbReference type="PROSITE" id="PS50075"/>
    </source>
</evidence>
<evidence type="ECO:0000256" key="2">
    <source>
        <dbReference type="ARBA" id="ARBA00022553"/>
    </source>
</evidence>
<dbReference type="Pfam" id="PF07993">
    <property type="entry name" value="NAD_binding_4"/>
    <property type="match status" value="1"/>
</dbReference>
<sequence length="1671" mass="185376">MSSQFSTGNRVLPQTHTAHALLGIPSIDPLGLGITWRNKLHPLKLLSLVDNEVPLPGIFPASGYVKMVAEASLKFSGSKILRKFELDDFFIENEMDLKEQDTVIEMTLELQSTGSHERNGDRTDFFNFRIRTTYSNRTQLNVLGCIQHILEQHLRSALAKTSSSNRIIPPLIEQYVQSSPQQKIVKTLPMSFGQSGFWFMSQLVGDPTFFNGTVSFLITANIDIELLSRLVRKMASRHEGLRTAFFADSSHQPKQGILAESPLYLETKNGSQKQLRTEIDAMNNHVYDITRGETLRLMLLTESSARHHLIVGYHHINIDGMSVIAITEELRLAYEGIKLPPPFQQNEFAKRQHERLRTGKYADDISFWKNEFQDLPEIFPILPLSPNTLRSRPTARTTYRHVRAERRLNPAITAKLQGLRKQGYIQSPFIFYVTVFQILLSRLAQSEDICIGVASANRHNDPGCEDSIGIFLNLFPLRLRSQMSESFLTLLEESKNKIFAALNHSAVPFDVILNEVEATRHPSYSPLFQAFINYIPTRESRSFRDGTIENNEYEIGETLYDIMLAVIDPPSGDPWIAFMVQKEFYTEREAQILLDCFINLMDAFTSDIHLSGLTPQMFNGAAIRKAIQLGQGTSLDVELGSLHGFLETISTERASASALKDTHGAELSYAEMMNKSAQIAHALSASGISLKSRIGVLQEPTVDWICSMLGIWRLGGSYVPLEITHGAERLKSIMRDANVAAILIHDATRTLCEDVSGAQSAIIIDVGTTSHIGEAVVIDSYTSTPSDEAIVLYTSGSTGAPKGISLPHRMVTNTIKGFLQTFPMKPQTVLQQIALSFDVSWWQSLLGLATGGTVVVAGKDVRRDPFALTALITSHKITLTLAVPSEATSWLEHGDFLQLRQSSWEWHISAGEEIGNNLIEKIRKLEKLDLRFLNAYGPAETIIPNAHEILYRDHRLDISSFPIGKAMPNYSVYIMDQDNHPLPAGVPGQIVIGGAGVASGYINQPNLTAARFPTDALASARAVANRWTQAHLSGDRGYMREDGVFVALGRINGDTQVKLRGQRFELREVEVAMVTAGKGDISEAVCHIRSNNEEDAASAFLVAHVTLAQEVQNKYGTNGPVIDSMLRNVVSGLSLPQYMRPSVVVALPSMPLNHHGKVDRKFLSTSPLKKTAEPPNLSPRFVQGRSAHFQHEMEEIWRDALGDLIDNQKLEEGSDFFLMGGNSLLLIKVQSKIKERTRHDIPLVKLFEASTLGKMAAMLHDNQQDDNKEQLLKSPSEGRMKQIWLSVLSDIATEDIITSDADFFLVGGNSLLLIRVQNEVHNQFGVLLPLASLFEASKLGQMATLLDKLVIENSAPRESEPDIDWKDEVACHEQFPAVASIGSNQKLTGGSPSGTVVVLTGATGFLGRHILQGLVSDNTVKAVHCIAIRDISKPLVGSPKVTIYPGDLRDPHLGLSDDAARRVFSQASAIIHNGADVSFLRSYWTLRAANVLSTKAIVRLAMKHAIDKSQLHFHFVSTAGVVQLGTDELYEEAISVLPPQKNANGYIASKWASEKYLENVHAASGLSVTIHRPSYVLGPDAPQLDVMHNILSFAERLRSVPHMPLVDRWLQFVGIDDVAQDIVTDVLDRRDSQGVNLQYRNHCGVESNWVRLDQLALYLERQHEVGKDESA</sequence>
<dbReference type="OMA" id="WEWHISA"/>
<dbReference type="SUPFAM" id="SSF51735">
    <property type="entry name" value="NAD(P)-binding Rossmann-fold domains"/>
    <property type="match status" value="1"/>
</dbReference>
<comment type="caution">
    <text evidence="7">The sequence shown here is derived from an EMBL/GenBank/DDBJ whole genome shotgun (WGS) entry which is preliminary data.</text>
</comment>
<dbReference type="SUPFAM" id="SSF52777">
    <property type="entry name" value="CoA-dependent acyltransferases"/>
    <property type="match status" value="2"/>
</dbReference>
<dbReference type="Pfam" id="PF00550">
    <property type="entry name" value="PP-binding"/>
    <property type="match status" value="2"/>
</dbReference>
<dbReference type="OrthoDB" id="416786at2759"/>
<dbReference type="eggNOG" id="KOG1178">
    <property type="taxonomic scope" value="Eukaryota"/>
</dbReference>
<dbReference type="PANTHER" id="PTHR45527:SF1">
    <property type="entry name" value="FATTY ACID SYNTHASE"/>
    <property type="match status" value="1"/>
</dbReference>
<dbReference type="PROSITE" id="PS52019">
    <property type="entry name" value="PKS_MFAS_DH"/>
    <property type="match status" value="1"/>
</dbReference>
<dbReference type="Gene3D" id="3.10.129.10">
    <property type="entry name" value="Hotdog Thioesterase"/>
    <property type="match status" value="1"/>
</dbReference>
<organism evidence="7 8">
    <name type="scientific">Hypocrea atroviridis (strain ATCC 20476 / IMI 206040)</name>
    <name type="common">Trichoderma atroviride</name>
    <dbReference type="NCBI Taxonomy" id="452589"/>
    <lineage>
        <taxon>Eukaryota</taxon>
        <taxon>Fungi</taxon>
        <taxon>Dikarya</taxon>
        <taxon>Ascomycota</taxon>
        <taxon>Pezizomycotina</taxon>
        <taxon>Sordariomycetes</taxon>
        <taxon>Hypocreomycetidae</taxon>
        <taxon>Hypocreales</taxon>
        <taxon>Hypocreaceae</taxon>
        <taxon>Trichoderma</taxon>
    </lineage>
</organism>